<accession>A0A9X9LCC2</accession>
<gene>
    <name evidence="1" type="ORF">BN2614_LOCUS1</name>
</gene>
<evidence type="ECO:0000313" key="2">
    <source>
        <dbReference type="Proteomes" id="UP000269945"/>
    </source>
</evidence>
<dbReference type="Proteomes" id="UP000269945">
    <property type="component" value="Unassembled WGS sequence"/>
</dbReference>
<sequence>MMVGLVWWSTCSDFLRGSCCLMEPEILN</sequence>
<dbReference type="AlphaFoldDB" id="A0A9X9LCC2"/>
<name>A0A9X9LCC2_GULGU</name>
<organism evidence="1 2">
    <name type="scientific">Gulo gulo</name>
    <name type="common">Wolverine</name>
    <name type="synonym">Gluton</name>
    <dbReference type="NCBI Taxonomy" id="48420"/>
    <lineage>
        <taxon>Eukaryota</taxon>
        <taxon>Metazoa</taxon>
        <taxon>Chordata</taxon>
        <taxon>Craniata</taxon>
        <taxon>Vertebrata</taxon>
        <taxon>Euteleostomi</taxon>
        <taxon>Mammalia</taxon>
        <taxon>Eutheria</taxon>
        <taxon>Laurasiatheria</taxon>
        <taxon>Carnivora</taxon>
        <taxon>Caniformia</taxon>
        <taxon>Musteloidea</taxon>
        <taxon>Mustelidae</taxon>
        <taxon>Guloninae</taxon>
        <taxon>Gulo</taxon>
    </lineage>
</organism>
<reference evidence="1 2" key="1">
    <citation type="submission" date="2018-10" db="EMBL/GenBank/DDBJ databases">
        <authorList>
            <person name="Ekblom R."/>
            <person name="Jareborg N."/>
        </authorList>
    </citation>
    <scope>NUCLEOTIDE SEQUENCE [LARGE SCALE GENOMIC DNA]</scope>
    <source>
        <tissue evidence="1">Muscle</tissue>
    </source>
</reference>
<evidence type="ECO:0000313" key="1">
    <source>
        <dbReference type="EMBL" id="VCW48579.1"/>
    </source>
</evidence>
<protein>
    <submittedName>
        <fullName evidence="1">Uncharacterized protein</fullName>
    </submittedName>
</protein>
<dbReference type="EMBL" id="CYRY02000001">
    <property type="protein sequence ID" value="VCW48579.1"/>
    <property type="molecule type" value="Genomic_DNA"/>
</dbReference>
<comment type="caution">
    <text evidence="1">The sequence shown here is derived from an EMBL/GenBank/DDBJ whole genome shotgun (WGS) entry which is preliminary data.</text>
</comment>
<proteinExistence type="predicted"/>
<keyword evidence="2" id="KW-1185">Reference proteome</keyword>
<feature type="non-terminal residue" evidence="1">
    <location>
        <position position="1"/>
    </location>
</feature>